<dbReference type="AlphaFoldDB" id="Q5GVT9"/>
<proteinExistence type="predicted"/>
<dbReference type="EMBL" id="AE013598">
    <property type="protein sequence ID" value="AAW77184.1"/>
    <property type="molecule type" value="Genomic_DNA"/>
</dbReference>
<dbReference type="SUPFAM" id="SSF53098">
    <property type="entry name" value="Ribonuclease H-like"/>
    <property type="match status" value="1"/>
</dbReference>
<dbReference type="Proteomes" id="UP000006735">
    <property type="component" value="Chromosome"/>
</dbReference>
<dbReference type="InterPro" id="IPR012337">
    <property type="entry name" value="RNaseH-like_sf"/>
</dbReference>
<name>Q5GVT9_XANOR</name>
<keyword evidence="2" id="KW-1185">Reference proteome</keyword>
<dbReference type="HOGENOM" id="CLU_1916267_0_0_6"/>
<accession>Q5GVT9</accession>
<gene>
    <name evidence="1" type="ordered locus">XOO3930</name>
</gene>
<evidence type="ECO:0000313" key="2">
    <source>
        <dbReference type="Proteomes" id="UP000006735"/>
    </source>
</evidence>
<evidence type="ECO:0000313" key="1">
    <source>
        <dbReference type="EMBL" id="AAW77184.1"/>
    </source>
</evidence>
<dbReference type="PANTHER" id="PTHR47515">
    <property type="entry name" value="LOW CALCIUM RESPONSE LOCUS PROTEIN T"/>
    <property type="match status" value="1"/>
</dbReference>
<dbReference type="KEGG" id="xoo:XOO3930"/>
<dbReference type="PROSITE" id="PS51257">
    <property type="entry name" value="PROKAR_LIPOPROTEIN"/>
    <property type="match status" value="1"/>
</dbReference>
<reference evidence="1 2" key="1">
    <citation type="journal article" date="2005" name="Nucleic Acids Res.">
        <title>The genome sequence of Xanthomonas oryzae pathovar oryzae KACC10331, the bacterial blight pathogen of rice.</title>
        <authorList>
            <person name="Lee B.M."/>
            <person name="Park Y.J."/>
            <person name="Park D.S."/>
            <person name="Kang H.W."/>
            <person name="Kim J.G."/>
            <person name="Song E.S."/>
            <person name="Park I.C."/>
            <person name="Yoon U.H."/>
            <person name="Hahn J.H."/>
            <person name="Koo B.S."/>
            <person name="Lee G.B."/>
            <person name="Kim H."/>
            <person name="Park H.S."/>
            <person name="Yoon K.O."/>
            <person name="Kim J.H."/>
            <person name="Jung C.H."/>
            <person name="Koh N.H."/>
            <person name="Seo J.S."/>
            <person name="Go S.J."/>
        </authorList>
    </citation>
    <scope>NUCLEOTIDE SEQUENCE [LARGE SCALE GENOMIC DNA]</scope>
    <source>
        <strain evidence="2">KACC10331 / KXO85</strain>
    </source>
</reference>
<sequence length="132" mass="14588">MRSRDTALCACWIGSHTVVACRSMIRTDNGKEFCGKAIGRLGACQLVCSYARIQPGKPNQECLRRNPSTAGYANKSLNEQLGSQTPCLHAPPRSKRWRREYNQHRPKKAIGAMTPATYAQQLANSEIITPGL</sequence>
<dbReference type="PANTHER" id="PTHR47515:SF1">
    <property type="entry name" value="BLR2054 PROTEIN"/>
    <property type="match status" value="1"/>
</dbReference>
<organism evidence="1 2">
    <name type="scientific">Xanthomonas oryzae pv. oryzae (strain KACC10331 / KXO85)</name>
    <dbReference type="NCBI Taxonomy" id="291331"/>
    <lineage>
        <taxon>Bacteria</taxon>
        <taxon>Pseudomonadati</taxon>
        <taxon>Pseudomonadota</taxon>
        <taxon>Gammaproteobacteria</taxon>
        <taxon>Lysobacterales</taxon>
        <taxon>Lysobacteraceae</taxon>
        <taxon>Xanthomonas</taxon>
    </lineage>
</organism>
<protein>
    <submittedName>
        <fullName evidence="1">IS1404 transposase</fullName>
    </submittedName>
</protein>
<dbReference type="STRING" id="291331.XOO3930"/>